<evidence type="ECO:0000256" key="10">
    <source>
        <dbReference type="PROSITE-ProRule" id="PRU00409"/>
    </source>
</evidence>
<accession>A0A5B8XZT8</accession>
<evidence type="ECO:0000256" key="1">
    <source>
        <dbReference type="ARBA" id="ARBA00001936"/>
    </source>
</evidence>
<evidence type="ECO:0000256" key="8">
    <source>
        <dbReference type="ARBA" id="ARBA00022917"/>
    </source>
</evidence>
<evidence type="ECO:0000256" key="4">
    <source>
        <dbReference type="ARBA" id="ARBA00022723"/>
    </source>
</evidence>
<dbReference type="RefSeq" id="WP_141196510.1">
    <property type="nucleotide sequence ID" value="NZ_CP041186.1"/>
</dbReference>
<dbReference type="PROSITE" id="PS50975">
    <property type="entry name" value="ATP_GRASP"/>
    <property type="match status" value="1"/>
</dbReference>
<evidence type="ECO:0000256" key="2">
    <source>
        <dbReference type="ARBA" id="ARBA00001946"/>
    </source>
</evidence>
<evidence type="ECO:0000256" key="5">
    <source>
        <dbReference type="ARBA" id="ARBA00022741"/>
    </source>
</evidence>
<dbReference type="InterPro" id="IPR013815">
    <property type="entry name" value="ATP_grasp_subdomain_1"/>
</dbReference>
<protein>
    <submittedName>
        <fullName evidence="12">RimK family alpha-L-glutamate ligase</fullName>
    </submittedName>
</protein>
<dbReference type="InterPro" id="IPR041107">
    <property type="entry name" value="Rimk_N"/>
</dbReference>
<keyword evidence="6 10" id="KW-0067">ATP-binding</keyword>
<keyword evidence="8" id="KW-0648">Protein biosynthesis</keyword>
<evidence type="ECO:0000256" key="7">
    <source>
        <dbReference type="ARBA" id="ARBA00022842"/>
    </source>
</evidence>
<dbReference type="InterPro" id="IPR011761">
    <property type="entry name" value="ATP-grasp"/>
</dbReference>
<dbReference type="AlphaFoldDB" id="A0A4Y6PNY5"/>
<comment type="cofactor">
    <cofactor evidence="2">
        <name>Mg(2+)</name>
        <dbReference type="ChEBI" id="CHEBI:18420"/>
    </cofactor>
</comment>
<gene>
    <name evidence="12" type="ORF">FIV42_04435</name>
</gene>
<dbReference type="Proteomes" id="UP000315995">
    <property type="component" value="Chromosome"/>
</dbReference>
<dbReference type="InterPro" id="IPR013651">
    <property type="entry name" value="ATP-grasp_RimK-type"/>
</dbReference>
<dbReference type="GO" id="GO:0009432">
    <property type="term" value="P:SOS response"/>
    <property type="evidence" value="ECO:0007669"/>
    <property type="project" value="TreeGrafter"/>
</dbReference>
<dbReference type="NCBIfam" id="TIGR00768">
    <property type="entry name" value="rimK_fam"/>
    <property type="match status" value="1"/>
</dbReference>
<dbReference type="InterPro" id="IPR004666">
    <property type="entry name" value="Rp_bS6_RimK/Lys_biosynth_LsyX"/>
</dbReference>
<keyword evidence="7" id="KW-0460">Magnesium</keyword>
<keyword evidence="3 12" id="KW-0436">Ligase</keyword>
<organism evidence="12 13">
    <name type="scientific">Persicimonas caeni</name>
    <dbReference type="NCBI Taxonomy" id="2292766"/>
    <lineage>
        <taxon>Bacteria</taxon>
        <taxon>Deltaproteobacteria</taxon>
        <taxon>Bradymonadales</taxon>
        <taxon>Bradymonadaceae</taxon>
        <taxon>Persicimonas</taxon>
    </lineage>
</organism>
<dbReference type="SUPFAM" id="SSF56059">
    <property type="entry name" value="Glutathione synthetase ATP-binding domain-like"/>
    <property type="match status" value="1"/>
</dbReference>
<sequence length="291" mass="31069">MKLAILSRGRTLYSTRRLAEVGRKRKHDVRIIDPVKCTVSMGAGHLSTQRDGMNFEGYDCVIPRIGGGSSSWGLTLLRQIELQGIRVLNPAFGTMVAADKVQAMQELAAAGVPTPTTLQTKSTDDLPALIAQVNGPPVILKLLKGTQGVGVIKVDTVESAVSTLEALWSLREDVLIQEFVAESTGVDIRAFVVDGKVVGAMERTAREGEFRANVHRGGSTRKVDLDDEAREVALRAANALGLRVAGVDLLPSTRGPLVIEVNASPGLEGIEGATGRDIAKDIIKCVERLAD</sequence>
<keyword evidence="4" id="KW-0479">Metal-binding</keyword>
<dbReference type="Gene3D" id="3.40.50.20">
    <property type="match status" value="1"/>
</dbReference>
<dbReference type="OrthoDB" id="3865600at2"/>
<dbReference type="PANTHER" id="PTHR21621">
    <property type="entry name" value="RIBOSOMAL PROTEIN S6 MODIFICATION PROTEIN"/>
    <property type="match status" value="1"/>
</dbReference>
<keyword evidence="5 10" id="KW-0547">Nucleotide-binding</keyword>
<proteinExistence type="predicted"/>
<dbReference type="GO" id="GO:0018169">
    <property type="term" value="F:ribosomal S6-glutamic acid ligase activity"/>
    <property type="evidence" value="ECO:0007669"/>
    <property type="project" value="TreeGrafter"/>
</dbReference>
<feature type="domain" description="ATP-grasp" evidence="11">
    <location>
        <begin position="104"/>
        <end position="287"/>
    </location>
</feature>
<comment type="cofactor">
    <cofactor evidence="1">
        <name>Mn(2+)</name>
        <dbReference type="ChEBI" id="CHEBI:29035"/>
    </cofactor>
</comment>
<name>A0A4Y6PNY5_PERCE</name>
<evidence type="ECO:0000313" key="12">
    <source>
        <dbReference type="EMBL" id="QDG50014.1"/>
    </source>
</evidence>
<dbReference type="Gene3D" id="3.30.1490.20">
    <property type="entry name" value="ATP-grasp fold, A domain"/>
    <property type="match status" value="1"/>
</dbReference>
<keyword evidence="13" id="KW-1185">Reference proteome</keyword>
<keyword evidence="9" id="KW-0464">Manganese</keyword>
<dbReference type="EMBL" id="CP041186">
    <property type="protein sequence ID" value="QDG50014.1"/>
    <property type="molecule type" value="Genomic_DNA"/>
</dbReference>
<dbReference type="GO" id="GO:0005737">
    <property type="term" value="C:cytoplasm"/>
    <property type="evidence" value="ECO:0007669"/>
    <property type="project" value="TreeGrafter"/>
</dbReference>
<dbReference type="Pfam" id="PF18030">
    <property type="entry name" value="Rimk_N"/>
    <property type="match status" value="1"/>
</dbReference>
<dbReference type="Gene3D" id="3.30.470.20">
    <property type="entry name" value="ATP-grasp fold, B domain"/>
    <property type="match status" value="1"/>
</dbReference>
<evidence type="ECO:0000256" key="6">
    <source>
        <dbReference type="ARBA" id="ARBA00022840"/>
    </source>
</evidence>
<dbReference type="PANTHER" id="PTHR21621:SF7">
    <property type="entry name" value="RIBOSOMAL PROTEIN BS6--L-GLUTAMATE LIGASE"/>
    <property type="match status" value="1"/>
</dbReference>
<accession>A0A4Y6PNY5</accession>
<dbReference type="Pfam" id="PF08443">
    <property type="entry name" value="RimK"/>
    <property type="match status" value="1"/>
</dbReference>
<dbReference type="GO" id="GO:0005524">
    <property type="term" value="F:ATP binding"/>
    <property type="evidence" value="ECO:0007669"/>
    <property type="project" value="UniProtKB-UniRule"/>
</dbReference>
<evidence type="ECO:0000259" key="11">
    <source>
        <dbReference type="PROSITE" id="PS50975"/>
    </source>
</evidence>
<dbReference type="GO" id="GO:0046872">
    <property type="term" value="F:metal ion binding"/>
    <property type="evidence" value="ECO:0007669"/>
    <property type="project" value="UniProtKB-KW"/>
</dbReference>
<evidence type="ECO:0000256" key="9">
    <source>
        <dbReference type="ARBA" id="ARBA00023211"/>
    </source>
</evidence>
<evidence type="ECO:0000313" key="13">
    <source>
        <dbReference type="Proteomes" id="UP000315995"/>
    </source>
</evidence>
<reference evidence="12 13" key="1">
    <citation type="submission" date="2019-06" db="EMBL/GenBank/DDBJ databases">
        <title>Persicimonas caeni gen. nov., sp. nov., a predatory bacterium isolated from solar saltern.</title>
        <authorList>
            <person name="Wang S."/>
        </authorList>
    </citation>
    <scope>NUCLEOTIDE SEQUENCE [LARGE SCALE GENOMIC DNA]</scope>
    <source>
        <strain evidence="12 13">YN101</strain>
    </source>
</reference>
<dbReference type="GO" id="GO:0006412">
    <property type="term" value="P:translation"/>
    <property type="evidence" value="ECO:0007669"/>
    <property type="project" value="UniProtKB-KW"/>
</dbReference>
<evidence type="ECO:0000256" key="3">
    <source>
        <dbReference type="ARBA" id="ARBA00022598"/>
    </source>
</evidence>